<dbReference type="AlphaFoldDB" id="A0A9X7B5F5"/>
<dbReference type="InterPro" id="IPR018984">
    <property type="entry name" value="Histidine_kinase_N"/>
</dbReference>
<sequence length="135" mass="15948">MGEIDQILCLYLKENPKKVVADWQKNILVHENDPYAEQIIKNGERLLTFFIEYLKEEISLQDIKMISKKIAQERAEAGVNIAEFIYNTNIAKKQIMDIVSLLTPNLQQYQLLTNKVNAFFENLIYYTIYSYYELK</sequence>
<name>A0A9X7B5F5_BACCE</name>
<evidence type="ECO:0000259" key="1">
    <source>
        <dbReference type="Pfam" id="PF09385"/>
    </source>
</evidence>
<reference evidence="2 3" key="1">
    <citation type="submission" date="2017-09" db="EMBL/GenBank/DDBJ databases">
        <title>Large-scale bioinformatics analysis of Bacillus genomes uncovers conserved roles of natural products in bacterial physiology.</title>
        <authorList>
            <consortium name="Agbiome Team Llc"/>
            <person name="Bleich R.M."/>
            <person name="Grubbs K.J."/>
            <person name="Santa Maria K.C."/>
            <person name="Allen S.E."/>
            <person name="Farag S."/>
            <person name="Shank E.A."/>
            <person name="Bowers A."/>
        </authorList>
    </citation>
    <scope>NUCLEOTIDE SEQUENCE [LARGE SCALE GENOMIC DNA]</scope>
    <source>
        <strain evidence="2 3">AFS060282</strain>
    </source>
</reference>
<proteinExistence type="predicted"/>
<comment type="caution">
    <text evidence="2">The sequence shown here is derived from an EMBL/GenBank/DDBJ whole genome shotgun (WGS) entry which is preliminary data.</text>
</comment>
<evidence type="ECO:0000313" key="3">
    <source>
        <dbReference type="Proteomes" id="UP000226257"/>
    </source>
</evidence>
<dbReference type="Gene3D" id="1.10.490.70">
    <property type="entry name" value="Histidine kinase N-terminal domain"/>
    <property type="match status" value="1"/>
</dbReference>
<feature type="domain" description="Histidine kinase N-terminal" evidence="1">
    <location>
        <begin position="6"/>
        <end position="133"/>
    </location>
</feature>
<dbReference type="RefSeq" id="WP_098660245.1">
    <property type="nucleotide sequence ID" value="NZ_NVDQ01000065.1"/>
</dbReference>
<dbReference type="Pfam" id="PF09385">
    <property type="entry name" value="HisK_N"/>
    <property type="match status" value="1"/>
</dbReference>
<gene>
    <name evidence="2" type="ORF">COK98_31405</name>
</gene>
<accession>A0A9X7B5F5</accession>
<dbReference type="Proteomes" id="UP000226257">
    <property type="component" value="Unassembled WGS sequence"/>
</dbReference>
<evidence type="ECO:0000313" key="2">
    <source>
        <dbReference type="EMBL" id="PFV00359.1"/>
    </source>
</evidence>
<organism evidence="2 3">
    <name type="scientific">Bacillus cereus</name>
    <dbReference type="NCBI Taxonomy" id="1396"/>
    <lineage>
        <taxon>Bacteria</taxon>
        <taxon>Bacillati</taxon>
        <taxon>Bacillota</taxon>
        <taxon>Bacilli</taxon>
        <taxon>Bacillales</taxon>
        <taxon>Bacillaceae</taxon>
        <taxon>Bacillus</taxon>
        <taxon>Bacillus cereus group</taxon>
    </lineage>
</organism>
<dbReference type="EMBL" id="NVDQ01000065">
    <property type="protein sequence ID" value="PFV00359.1"/>
    <property type="molecule type" value="Genomic_DNA"/>
</dbReference>
<protein>
    <recommendedName>
        <fullName evidence="1">Histidine kinase N-terminal domain-containing protein</fullName>
    </recommendedName>
</protein>